<name>A0A8T0C0M1_9GAMM</name>
<evidence type="ECO:0000313" key="2">
    <source>
        <dbReference type="Proteomes" id="UP000016480"/>
    </source>
</evidence>
<dbReference type="EMBL" id="AHCD03000044">
    <property type="protein sequence ID" value="KAF7781459.1"/>
    <property type="molecule type" value="Genomic_DNA"/>
</dbReference>
<protein>
    <submittedName>
        <fullName evidence="1">Uncharacterized protein</fullName>
    </submittedName>
</protein>
<reference evidence="1 2" key="1">
    <citation type="journal article" date="2012" name="J. Bacteriol.">
        <title>Genome sequence of the cycloprodigiosin-producing bacterial strain Pseudoalteromonas rubra ATCC 29570(T).</title>
        <authorList>
            <person name="Xie B.B."/>
            <person name="Shu Y.L."/>
            <person name="Qin Q.L."/>
            <person name="Rong J.C."/>
            <person name="Zhang X.Y."/>
            <person name="Chen X.L."/>
            <person name="Zhou B.C."/>
            <person name="Zhang Y.Z."/>
        </authorList>
    </citation>
    <scope>NUCLEOTIDE SEQUENCE [LARGE SCALE GENOMIC DNA]</scope>
    <source>
        <strain evidence="1 2">DSM 6842</strain>
    </source>
</reference>
<evidence type="ECO:0000313" key="1">
    <source>
        <dbReference type="EMBL" id="KAF7781459.1"/>
    </source>
</evidence>
<organism evidence="1 2">
    <name type="scientific">Pseudoalteromonas rubra</name>
    <dbReference type="NCBI Taxonomy" id="43658"/>
    <lineage>
        <taxon>Bacteria</taxon>
        <taxon>Pseudomonadati</taxon>
        <taxon>Pseudomonadota</taxon>
        <taxon>Gammaproteobacteria</taxon>
        <taxon>Alteromonadales</taxon>
        <taxon>Pseudoalteromonadaceae</taxon>
        <taxon>Pseudoalteromonas</taxon>
    </lineage>
</organism>
<dbReference type="AlphaFoldDB" id="A0A8T0C0M1"/>
<proteinExistence type="predicted"/>
<sequence length="462" mass="50958">MVGDIITFIPIELTPLRVAQVWKSPASNGIKIAWSKVDDAKYYKLSYTVKNPNGSEVSHSVVVTGLYHTLSSDTNSYTNITVQACHDYGCSTMQVAQEKAQQPLTIQSFYGGASQAGSNGVVTLHWQTSGATSVSISQTVNGRIVSTKHGLSPNTGSYTVRPTPFTSYTLTAHQFEGQTAKRTINIASAYHQPERKPGKKQPAYQQPFHEKGYDIVQRTLVRHVDSLYFSTRDYKLYRFDIGDNNRIQPEPTWVLETDGLIANKPIIEGDHLFYTASYSAKKQLNGENHKKENKGQVCSVNIARGITTPAPECRQFEFNVVAGPVMVRTPERTVSNLFRLFSAAPADEAAEGLYVFERNGTLSVIDPYDLKRNIVRRQIPNGDSGNGILATPEVFLSGNGSNVNQIVVKQEGKIMGVQVPTSSEVPSRVSVAARSMMQSLGLSERAEPEPVKPLEVIWEKEL</sequence>
<comment type="caution">
    <text evidence="1">The sequence shown here is derived from an EMBL/GenBank/DDBJ whole genome shotgun (WGS) entry which is preliminary data.</text>
</comment>
<accession>A0A8T0C0M1</accession>
<dbReference type="Proteomes" id="UP000016480">
    <property type="component" value="Unassembled WGS sequence"/>
</dbReference>
<gene>
    <name evidence="1" type="ORF">PRUB_b0682</name>
</gene>